<keyword evidence="10" id="KW-1185">Reference proteome</keyword>
<dbReference type="CDD" id="cd13920">
    <property type="entry name" value="Stellacyanin"/>
    <property type="match status" value="1"/>
</dbReference>
<accession>A0A1R3GI92</accession>
<evidence type="ECO:0000256" key="5">
    <source>
        <dbReference type="SAM" id="MobiDB-lite"/>
    </source>
</evidence>
<dbReference type="OrthoDB" id="5421909at2759"/>
<feature type="transmembrane region" description="Helical" evidence="6">
    <location>
        <begin position="181"/>
        <end position="200"/>
    </location>
</feature>
<evidence type="ECO:0000313" key="9">
    <source>
        <dbReference type="EMBL" id="OMO57791.1"/>
    </source>
</evidence>
<dbReference type="AlphaFoldDB" id="A0A1R3GI92"/>
<evidence type="ECO:0000256" key="1">
    <source>
        <dbReference type="ARBA" id="ARBA00022723"/>
    </source>
</evidence>
<evidence type="ECO:0000256" key="4">
    <source>
        <dbReference type="ARBA" id="ARBA00023180"/>
    </source>
</evidence>
<evidence type="ECO:0000256" key="2">
    <source>
        <dbReference type="ARBA" id="ARBA00023008"/>
    </source>
</evidence>
<organism evidence="9 10">
    <name type="scientific">Corchorus olitorius</name>
    <dbReference type="NCBI Taxonomy" id="93759"/>
    <lineage>
        <taxon>Eukaryota</taxon>
        <taxon>Viridiplantae</taxon>
        <taxon>Streptophyta</taxon>
        <taxon>Embryophyta</taxon>
        <taxon>Tracheophyta</taxon>
        <taxon>Spermatophyta</taxon>
        <taxon>Magnoliopsida</taxon>
        <taxon>eudicotyledons</taxon>
        <taxon>Gunneridae</taxon>
        <taxon>Pentapetalae</taxon>
        <taxon>rosids</taxon>
        <taxon>malvids</taxon>
        <taxon>Malvales</taxon>
        <taxon>Malvaceae</taxon>
        <taxon>Grewioideae</taxon>
        <taxon>Apeibeae</taxon>
        <taxon>Corchorus</taxon>
    </lineage>
</organism>
<comment type="caution">
    <text evidence="9">The sequence shown here is derived from an EMBL/GenBank/DDBJ whole genome shotgun (WGS) entry which is preliminary data.</text>
</comment>
<sequence length="201" mass="20880">MARKFSMVAAVFVAVLGVAAMFQGTSAVTYTVGDATGWGIPSNTDFYDDWNDNKVFHVGDILVFNFTTGAHDVAEVSTETAFDNCATAPANLLFTRTTGPASITLNRTGDHYYICTFGTHCAAGQKVQIEVEMGTSPPSTTPPTSPTPGASPTPATPTTPSGTNSTNTTTSTTPSTTPSSASSLVSTLSLVFVSIALVLFF</sequence>
<keyword evidence="2" id="KW-0186">Copper</keyword>
<proteinExistence type="predicted"/>
<feature type="domain" description="Phytocyanin" evidence="8">
    <location>
        <begin position="28"/>
        <end position="133"/>
    </location>
</feature>
<dbReference type="InterPro" id="IPR039391">
    <property type="entry name" value="Phytocyanin-like"/>
</dbReference>
<feature type="region of interest" description="Disordered" evidence="5">
    <location>
        <begin position="133"/>
        <end position="181"/>
    </location>
</feature>
<dbReference type="GO" id="GO:0009055">
    <property type="term" value="F:electron transfer activity"/>
    <property type="evidence" value="ECO:0007669"/>
    <property type="project" value="InterPro"/>
</dbReference>
<keyword evidence="1" id="KW-0479">Metal-binding</keyword>
<dbReference type="InterPro" id="IPR028871">
    <property type="entry name" value="BlueCu_1_BS"/>
</dbReference>
<dbReference type="InterPro" id="IPR008972">
    <property type="entry name" value="Cupredoxin"/>
</dbReference>
<dbReference type="Proteomes" id="UP000187203">
    <property type="component" value="Unassembled WGS sequence"/>
</dbReference>
<dbReference type="InterPro" id="IPR003245">
    <property type="entry name" value="Phytocyanin_dom"/>
</dbReference>
<dbReference type="PANTHER" id="PTHR33021:SF496">
    <property type="entry name" value="OS08G0482700 PROTEIN"/>
    <property type="match status" value="1"/>
</dbReference>
<dbReference type="FunFam" id="2.60.40.420:FF:000034">
    <property type="entry name" value="Cupredoxin superfamily protein"/>
    <property type="match status" value="1"/>
</dbReference>
<keyword evidence="7" id="KW-0732">Signal</keyword>
<dbReference type="SUPFAM" id="SSF49503">
    <property type="entry name" value="Cupredoxins"/>
    <property type="match status" value="1"/>
</dbReference>
<keyword evidence="3" id="KW-1015">Disulfide bond</keyword>
<feature type="compositionally biased region" description="Low complexity" evidence="5">
    <location>
        <begin position="158"/>
        <end position="181"/>
    </location>
</feature>
<evidence type="ECO:0000259" key="8">
    <source>
        <dbReference type="PROSITE" id="PS51485"/>
    </source>
</evidence>
<dbReference type="Pfam" id="PF02298">
    <property type="entry name" value="Cu_bind_like"/>
    <property type="match status" value="1"/>
</dbReference>
<reference evidence="10" key="1">
    <citation type="submission" date="2013-09" db="EMBL/GenBank/DDBJ databases">
        <title>Corchorus olitorius genome sequencing.</title>
        <authorList>
            <person name="Alam M."/>
            <person name="Haque M.S."/>
            <person name="Islam M.S."/>
            <person name="Emdad E.M."/>
            <person name="Islam M.M."/>
            <person name="Ahmed B."/>
            <person name="Halim A."/>
            <person name="Hossen Q.M.M."/>
            <person name="Hossain M.Z."/>
            <person name="Ahmed R."/>
            <person name="Khan M.M."/>
            <person name="Islam R."/>
            <person name="Rashid M.M."/>
            <person name="Khan S.A."/>
            <person name="Rahman M.S."/>
            <person name="Alam M."/>
            <person name="Yahiya A.S."/>
            <person name="Khan M.S."/>
            <person name="Azam M.S."/>
            <person name="Haque T."/>
            <person name="Lashkar M.Z.H."/>
            <person name="Akhand A.I."/>
            <person name="Morshed G."/>
            <person name="Roy S."/>
            <person name="Uddin K.S."/>
            <person name="Rabeya T."/>
            <person name="Hossain A.S."/>
            <person name="Chowdhury A."/>
            <person name="Snigdha A.R."/>
            <person name="Mortoza M.S."/>
            <person name="Matin S.A."/>
            <person name="Hoque S.M.E."/>
            <person name="Islam M.K."/>
            <person name="Roy D.K."/>
            <person name="Haider R."/>
            <person name="Moosa M.M."/>
            <person name="Elias S.M."/>
            <person name="Hasan A.M."/>
            <person name="Jahan S."/>
            <person name="Shafiuddin M."/>
            <person name="Mahmood N."/>
            <person name="Shommy N.S."/>
        </authorList>
    </citation>
    <scope>NUCLEOTIDE SEQUENCE [LARGE SCALE GENOMIC DNA]</scope>
    <source>
        <strain evidence="10">cv. O-4</strain>
    </source>
</reference>
<feature type="signal peptide" evidence="7">
    <location>
        <begin position="1"/>
        <end position="27"/>
    </location>
</feature>
<dbReference type="GO" id="GO:0046872">
    <property type="term" value="F:metal ion binding"/>
    <property type="evidence" value="ECO:0007669"/>
    <property type="project" value="UniProtKB-KW"/>
</dbReference>
<evidence type="ECO:0000256" key="3">
    <source>
        <dbReference type="ARBA" id="ARBA00023157"/>
    </source>
</evidence>
<name>A0A1R3GI92_9ROSI</name>
<keyword evidence="4" id="KW-0325">Glycoprotein</keyword>
<keyword evidence="6" id="KW-0472">Membrane</keyword>
<dbReference type="PANTHER" id="PTHR33021">
    <property type="entry name" value="BLUE COPPER PROTEIN"/>
    <property type="match status" value="1"/>
</dbReference>
<evidence type="ECO:0000256" key="7">
    <source>
        <dbReference type="SAM" id="SignalP"/>
    </source>
</evidence>
<gene>
    <name evidence="9" type="ORF">COLO4_35094</name>
</gene>
<dbReference type="PROSITE" id="PS00196">
    <property type="entry name" value="COPPER_BLUE"/>
    <property type="match status" value="1"/>
</dbReference>
<dbReference type="GO" id="GO:0005886">
    <property type="term" value="C:plasma membrane"/>
    <property type="evidence" value="ECO:0007669"/>
    <property type="project" value="TreeGrafter"/>
</dbReference>
<feature type="chain" id="PRO_5010188911" evidence="7">
    <location>
        <begin position="28"/>
        <end position="201"/>
    </location>
</feature>
<dbReference type="PROSITE" id="PS51485">
    <property type="entry name" value="PHYTOCYANIN"/>
    <property type="match status" value="1"/>
</dbReference>
<keyword evidence="6" id="KW-0812">Transmembrane</keyword>
<dbReference type="EMBL" id="AWUE01022488">
    <property type="protein sequence ID" value="OMO57791.1"/>
    <property type="molecule type" value="Genomic_DNA"/>
</dbReference>
<protein>
    <submittedName>
        <fullName evidence="9">Plastocyanin-like protein</fullName>
    </submittedName>
</protein>
<evidence type="ECO:0000313" key="10">
    <source>
        <dbReference type="Proteomes" id="UP000187203"/>
    </source>
</evidence>
<keyword evidence="6" id="KW-1133">Transmembrane helix</keyword>
<dbReference type="STRING" id="93759.A0A1R3GI92"/>
<evidence type="ECO:0000256" key="6">
    <source>
        <dbReference type="SAM" id="Phobius"/>
    </source>
</evidence>
<dbReference type="Gene3D" id="2.60.40.420">
    <property type="entry name" value="Cupredoxins - blue copper proteins"/>
    <property type="match status" value="1"/>
</dbReference>
<feature type="compositionally biased region" description="Pro residues" evidence="5">
    <location>
        <begin position="139"/>
        <end position="157"/>
    </location>
</feature>